<feature type="transmembrane region" description="Helical" evidence="1">
    <location>
        <begin position="94"/>
        <end position="110"/>
    </location>
</feature>
<proteinExistence type="predicted"/>
<accession>A0ABV7LUK2</accession>
<organism evidence="3 4">
    <name type="scientific">Litchfieldella rifensis</name>
    <dbReference type="NCBI Taxonomy" id="762643"/>
    <lineage>
        <taxon>Bacteria</taxon>
        <taxon>Pseudomonadati</taxon>
        <taxon>Pseudomonadota</taxon>
        <taxon>Gammaproteobacteria</taxon>
        <taxon>Oceanospirillales</taxon>
        <taxon>Halomonadaceae</taxon>
        <taxon>Litchfieldella</taxon>
    </lineage>
</organism>
<evidence type="ECO:0000259" key="2">
    <source>
        <dbReference type="Pfam" id="PF07331"/>
    </source>
</evidence>
<protein>
    <submittedName>
        <fullName evidence="3">Tripartite tricarboxylate transporter TctB family protein</fullName>
    </submittedName>
</protein>
<feature type="transmembrane region" description="Helical" evidence="1">
    <location>
        <begin position="41"/>
        <end position="58"/>
    </location>
</feature>
<keyword evidence="4" id="KW-1185">Reference proteome</keyword>
<dbReference type="EMBL" id="JBHRUG010000048">
    <property type="protein sequence ID" value="MFC3285941.1"/>
    <property type="molecule type" value="Genomic_DNA"/>
</dbReference>
<evidence type="ECO:0000313" key="4">
    <source>
        <dbReference type="Proteomes" id="UP001595579"/>
    </source>
</evidence>
<evidence type="ECO:0000256" key="1">
    <source>
        <dbReference type="SAM" id="Phobius"/>
    </source>
</evidence>
<feature type="transmembrane region" description="Helical" evidence="1">
    <location>
        <begin position="70"/>
        <end position="88"/>
    </location>
</feature>
<dbReference type="InterPro" id="IPR009936">
    <property type="entry name" value="DUF1468"/>
</dbReference>
<evidence type="ECO:0000313" key="3">
    <source>
        <dbReference type="EMBL" id="MFC3285941.1"/>
    </source>
</evidence>
<feature type="domain" description="DUF1468" evidence="2">
    <location>
        <begin position="7"/>
        <end position="140"/>
    </location>
</feature>
<dbReference type="Pfam" id="PF07331">
    <property type="entry name" value="TctB"/>
    <property type="match status" value="1"/>
</dbReference>
<dbReference type="RefSeq" id="WP_386776709.1">
    <property type="nucleotide sequence ID" value="NZ_JBHRUG010000048.1"/>
</dbReference>
<reference evidence="4" key="1">
    <citation type="journal article" date="2019" name="Int. J. Syst. Evol. Microbiol.">
        <title>The Global Catalogue of Microorganisms (GCM) 10K type strain sequencing project: providing services to taxonomists for standard genome sequencing and annotation.</title>
        <authorList>
            <consortium name="The Broad Institute Genomics Platform"/>
            <consortium name="The Broad Institute Genome Sequencing Center for Infectious Disease"/>
            <person name="Wu L."/>
            <person name="Ma J."/>
        </authorList>
    </citation>
    <scope>NUCLEOTIDE SEQUENCE [LARGE SCALE GENOMIC DNA]</scope>
    <source>
        <strain evidence="4">CECT 7698</strain>
    </source>
</reference>
<comment type="caution">
    <text evidence="3">The sequence shown here is derived from an EMBL/GenBank/DDBJ whole genome shotgun (WGS) entry which is preliminary data.</text>
</comment>
<sequence>MTVNDRIVGVLMLTLAVAYGWGATQFSEPFGGDGAVGPSTFPKVISVIVALCSLYLIVKPDPDNPYPSWRTGLELVFAMLVMIAYTLLLEPLGFILATLVAVGTLCWRMGARPPRAFGISAVAGVAVYALFTYALDLALPLGVLSILEV</sequence>
<keyword evidence="1" id="KW-0472">Membrane</keyword>
<feature type="transmembrane region" description="Helical" evidence="1">
    <location>
        <begin position="117"/>
        <end position="135"/>
    </location>
</feature>
<gene>
    <name evidence="3" type="ORF">ACFOEV_20270</name>
</gene>
<name>A0ABV7LUK2_9GAMM</name>
<keyword evidence="1" id="KW-1133">Transmembrane helix</keyword>
<keyword evidence="1" id="KW-0812">Transmembrane</keyword>
<dbReference type="Proteomes" id="UP001595579">
    <property type="component" value="Unassembled WGS sequence"/>
</dbReference>